<dbReference type="Pfam" id="PF02932">
    <property type="entry name" value="Neur_chan_memb"/>
    <property type="match status" value="1"/>
</dbReference>
<keyword evidence="4" id="KW-1003">Cell membrane</keyword>
<dbReference type="PANTHER" id="PTHR18945">
    <property type="entry name" value="NEUROTRANSMITTER GATED ION CHANNEL"/>
    <property type="match status" value="1"/>
</dbReference>
<keyword evidence="8" id="KW-0406">Ion transport</keyword>
<protein>
    <submittedName>
        <fullName evidence="14">Glycine receptor subunit alpha-3</fullName>
    </submittedName>
</protein>
<dbReference type="GO" id="GO:0004888">
    <property type="term" value="F:transmembrane signaling receptor activity"/>
    <property type="evidence" value="ECO:0007669"/>
    <property type="project" value="InterPro"/>
</dbReference>
<evidence type="ECO:0000256" key="8">
    <source>
        <dbReference type="ARBA" id="ARBA00023065"/>
    </source>
</evidence>
<evidence type="ECO:0000256" key="9">
    <source>
        <dbReference type="ARBA" id="ARBA00023136"/>
    </source>
</evidence>
<feature type="domain" description="Neurotransmitter-gated ion-channel ligand-binding" evidence="12">
    <location>
        <begin position="21"/>
        <end position="206"/>
    </location>
</feature>
<keyword evidence="14" id="KW-0675">Receptor</keyword>
<keyword evidence="3" id="KW-0813">Transport</keyword>
<evidence type="ECO:0000256" key="3">
    <source>
        <dbReference type="ARBA" id="ARBA00022448"/>
    </source>
</evidence>
<dbReference type="GO" id="GO:0005230">
    <property type="term" value="F:extracellular ligand-gated monoatomic ion channel activity"/>
    <property type="evidence" value="ECO:0007669"/>
    <property type="project" value="InterPro"/>
</dbReference>
<dbReference type="GO" id="GO:0099095">
    <property type="term" value="F:ligand-gated monoatomic anion channel activity"/>
    <property type="evidence" value="ECO:0007669"/>
    <property type="project" value="UniProtKB-ARBA"/>
</dbReference>
<organism evidence="14">
    <name type="scientific">Cacopsylla melanoneura</name>
    <dbReference type="NCBI Taxonomy" id="428564"/>
    <lineage>
        <taxon>Eukaryota</taxon>
        <taxon>Metazoa</taxon>
        <taxon>Ecdysozoa</taxon>
        <taxon>Arthropoda</taxon>
        <taxon>Hexapoda</taxon>
        <taxon>Insecta</taxon>
        <taxon>Pterygota</taxon>
        <taxon>Neoptera</taxon>
        <taxon>Paraneoptera</taxon>
        <taxon>Hemiptera</taxon>
        <taxon>Sternorrhyncha</taxon>
        <taxon>Psylloidea</taxon>
        <taxon>Psyllidae</taxon>
        <taxon>Psyllinae</taxon>
        <taxon>Cacopsylla</taxon>
    </lineage>
</organism>
<comment type="subcellular location">
    <subcellularLocation>
        <location evidence="2">Cell membrane</location>
    </subcellularLocation>
    <subcellularLocation>
        <location evidence="1">Membrane</location>
        <topology evidence="1">Multi-pass membrane protein</topology>
    </subcellularLocation>
</comment>
<dbReference type="PRINTS" id="PR00253">
    <property type="entry name" value="GABAARECEPTR"/>
</dbReference>
<feature type="domain" description="Neurotransmitter-gated ion-channel transmembrane" evidence="13">
    <location>
        <begin position="237"/>
        <end position="449"/>
    </location>
</feature>
<evidence type="ECO:0000259" key="13">
    <source>
        <dbReference type="Pfam" id="PF02932"/>
    </source>
</evidence>
<dbReference type="InterPro" id="IPR006028">
    <property type="entry name" value="GABAA/Glycine_rcpt"/>
</dbReference>
<dbReference type="GO" id="GO:0005254">
    <property type="term" value="F:chloride channel activity"/>
    <property type="evidence" value="ECO:0007669"/>
    <property type="project" value="UniProtKB-ARBA"/>
</dbReference>
<evidence type="ECO:0000256" key="11">
    <source>
        <dbReference type="SAM" id="Phobius"/>
    </source>
</evidence>
<keyword evidence="9 11" id="KW-0472">Membrane</keyword>
<name>A0A8D8YAM5_9HEMI</name>
<dbReference type="Pfam" id="PF02931">
    <property type="entry name" value="Neur_chan_LBD"/>
    <property type="match status" value="1"/>
</dbReference>
<reference evidence="14" key="1">
    <citation type="submission" date="2021-05" db="EMBL/GenBank/DDBJ databases">
        <authorList>
            <person name="Alioto T."/>
            <person name="Alioto T."/>
            <person name="Gomez Garrido J."/>
        </authorList>
    </citation>
    <scope>NUCLEOTIDE SEQUENCE</scope>
</reference>
<evidence type="ECO:0000256" key="2">
    <source>
        <dbReference type="ARBA" id="ARBA00004236"/>
    </source>
</evidence>
<dbReference type="InterPro" id="IPR036734">
    <property type="entry name" value="Neur_chan_lig-bd_sf"/>
</dbReference>
<dbReference type="SUPFAM" id="SSF90112">
    <property type="entry name" value="Neurotransmitter-gated ion-channel transmembrane pore"/>
    <property type="match status" value="1"/>
</dbReference>
<feature type="transmembrane region" description="Helical" evidence="11">
    <location>
        <begin position="237"/>
        <end position="255"/>
    </location>
</feature>
<dbReference type="InterPro" id="IPR038050">
    <property type="entry name" value="Neuro_actylchol_rec"/>
</dbReference>
<dbReference type="InterPro" id="IPR036719">
    <property type="entry name" value="Neuro-gated_channel_TM_sf"/>
</dbReference>
<dbReference type="PROSITE" id="PS00236">
    <property type="entry name" value="NEUROTR_ION_CHANNEL"/>
    <property type="match status" value="1"/>
</dbReference>
<proteinExistence type="predicted"/>
<keyword evidence="7 11" id="KW-1133">Transmembrane helix</keyword>
<dbReference type="AlphaFoldDB" id="A0A8D8YAM5"/>
<dbReference type="EMBL" id="HBUF01369175">
    <property type="protein sequence ID" value="CAG6725226.1"/>
    <property type="molecule type" value="Transcribed_RNA"/>
</dbReference>
<accession>A0A8D8YAM5</accession>
<dbReference type="InterPro" id="IPR018000">
    <property type="entry name" value="Neurotransmitter_ion_chnl_CS"/>
</dbReference>
<dbReference type="SUPFAM" id="SSF63712">
    <property type="entry name" value="Nicotinic receptor ligand binding domain-like"/>
    <property type="match status" value="1"/>
</dbReference>
<dbReference type="InterPro" id="IPR006202">
    <property type="entry name" value="Neur_chan_lig-bd"/>
</dbReference>
<feature type="transmembrane region" description="Helical" evidence="11">
    <location>
        <begin position="434"/>
        <end position="455"/>
    </location>
</feature>
<evidence type="ECO:0000256" key="7">
    <source>
        <dbReference type="ARBA" id="ARBA00022989"/>
    </source>
</evidence>
<evidence type="ECO:0000256" key="4">
    <source>
        <dbReference type="ARBA" id="ARBA00022475"/>
    </source>
</evidence>
<evidence type="ECO:0000259" key="12">
    <source>
        <dbReference type="Pfam" id="PF02931"/>
    </source>
</evidence>
<feature type="transmembrane region" description="Helical" evidence="11">
    <location>
        <begin position="294"/>
        <end position="317"/>
    </location>
</feature>
<sequence>MRITTVLLSFLYAEYQCQEFYRLATNYSKNIPPSKYTGKEMEVLISLFINRVSAVDESKEEISLDVFLQLYWTDERITIDNTSLADQVELTWARDHSFWTPDLYIRQLREMRILSLFQDMASVRLYKNSTLRVSTGATVIIKCDMDFSLYPLDVQTCNVDFSSYKYTVADMHFRWKDDPPLSFPSDFGDGYRLPRYVVSFTTEKANHTIYYGEGNHSTARMIITMSREIRSHLVESYLPSTLFVIMSWGSFVVMPEIVPGRMVLLVTTLLSLVTMFDTIRNNSPSALELKCIEVWLISCTCFVFLAMLEYFIVLFGIRYDKAWRHKHRDLDHLVSRTGSIAQVPARVFGGVGPKVSPQESRAIIPKDLGSNPTAAPALNNEEHNNVADHNIEAGPNASSGGASSITARKKFQMLTRHVILYCGHQRGMLDQVSLALFPFCFVLFATIYWVSYLNASKMKNPMLNQ</sequence>
<evidence type="ECO:0000256" key="5">
    <source>
        <dbReference type="ARBA" id="ARBA00022692"/>
    </source>
</evidence>
<evidence type="ECO:0000256" key="10">
    <source>
        <dbReference type="ARBA" id="ARBA00023303"/>
    </source>
</evidence>
<feature type="transmembrane region" description="Helical" evidence="11">
    <location>
        <begin position="262"/>
        <end position="279"/>
    </location>
</feature>
<evidence type="ECO:0000256" key="6">
    <source>
        <dbReference type="ARBA" id="ARBA00022729"/>
    </source>
</evidence>
<dbReference type="Gene3D" id="2.70.170.10">
    <property type="entry name" value="Neurotransmitter-gated ion-channel ligand-binding domain"/>
    <property type="match status" value="1"/>
</dbReference>
<dbReference type="InterPro" id="IPR006201">
    <property type="entry name" value="Neur_channel"/>
</dbReference>
<dbReference type="InterPro" id="IPR006029">
    <property type="entry name" value="Neurotrans-gated_channel_TM"/>
</dbReference>
<evidence type="ECO:0000256" key="1">
    <source>
        <dbReference type="ARBA" id="ARBA00004141"/>
    </source>
</evidence>
<keyword evidence="6" id="KW-0732">Signal</keyword>
<keyword evidence="10" id="KW-0407">Ion channel</keyword>
<dbReference type="GO" id="GO:0005886">
    <property type="term" value="C:plasma membrane"/>
    <property type="evidence" value="ECO:0007669"/>
    <property type="project" value="UniProtKB-SubCell"/>
</dbReference>
<dbReference type="EMBL" id="HBUF01369174">
    <property type="protein sequence ID" value="CAG6725224.1"/>
    <property type="molecule type" value="Transcribed_RNA"/>
</dbReference>
<evidence type="ECO:0000313" key="14">
    <source>
        <dbReference type="EMBL" id="CAG6725224.1"/>
    </source>
</evidence>
<dbReference type="Gene3D" id="1.20.58.390">
    <property type="entry name" value="Neurotransmitter-gated ion-channel transmembrane domain"/>
    <property type="match status" value="1"/>
</dbReference>
<keyword evidence="5 11" id="KW-0812">Transmembrane</keyword>